<accession>A0A916VDP8</accession>
<evidence type="ECO:0000256" key="4">
    <source>
        <dbReference type="ARBA" id="ARBA00022723"/>
    </source>
</evidence>
<dbReference type="InterPro" id="IPR058240">
    <property type="entry name" value="rSAM_sf"/>
</dbReference>
<dbReference type="InterPro" id="IPR007197">
    <property type="entry name" value="rSAM"/>
</dbReference>
<comment type="caution">
    <text evidence="8">The sequence shown here is derived from an EMBL/GenBank/DDBJ whole genome shotgun (WGS) entry which is preliminary data.</text>
</comment>
<dbReference type="CDD" id="cd01335">
    <property type="entry name" value="Radical_SAM"/>
    <property type="match status" value="1"/>
</dbReference>
<evidence type="ECO:0000256" key="2">
    <source>
        <dbReference type="ARBA" id="ARBA00022485"/>
    </source>
</evidence>
<proteinExistence type="predicted"/>
<evidence type="ECO:0000313" key="9">
    <source>
        <dbReference type="Proteomes" id="UP000613208"/>
    </source>
</evidence>
<dbReference type="GO" id="GO:0046872">
    <property type="term" value="F:metal ion binding"/>
    <property type="evidence" value="ECO:0007669"/>
    <property type="project" value="UniProtKB-KW"/>
</dbReference>
<dbReference type="PANTHER" id="PTHR30352:SF5">
    <property type="entry name" value="PYRUVATE FORMATE-LYASE 1-ACTIVATING ENZYME"/>
    <property type="match status" value="1"/>
</dbReference>
<sequence>MVPYGNIGVAFTYNEPMIGYEYVRDTARCCREEGLKTAVVTNGSVFLEETEEIFPLIDAWNIDLKGFTKQYYRKLGGSLEIVKEFICRANEYGHVELTTLIVPGENDKEEEMRAMASWIASVDPEIVLHVTRFFPNWNMQDRGPTSVEQVYHLAETAGRYLENVYTGNC</sequence>
<keyword evidence="9" id="KW-1185">Reference proteome</keyword>
<reference evidence="8" key="1">
    <citation type="submission" date="2020-06" db="EMBL/GenBank/DDBJ databases">
        <title>Characterization of fructooligosaccharide metabolism and fructooligosaccharide-degrading enzymes in human commensal butyrate producers.</title>
        <authorList>
            <person name="Tanno H."/>
            <person name="Fujii T."/>
            <person name="Hirano K."/>
            <person name="Maeno S."/>
            <person name="Tonozuka T."/>
            <person name="Sakamoto M."/>
            <person name="Ohkuma M."/>
            <person name="Tochio T."/>
            <person name="Endo A."/>
        </authorList>
    </citation>
    <scope>NUCLEOTIDE SEQUENCE</scope>
    <source>
        <strain evidence="8">JCM 17466</strain>
    </source>
</reference>
<evidence type="ECO:0000256" key="6">
    <source>
        <dbReference type="ARBA" id="ARBA00023014"/>
    </source>
</evidence>
<keyword evidence="4" id="KW-0479">Metal-binding</keyword>
<comment type="cofactor">
    <cofactor evidence="1">
        <name>[4Fe-4S] cluster</name>
        <dbReference type="ChEBI" id="CHEBI:49883"/>
    </cofactor>
</comment>
<dbReference type="Gene3D" id="3.20.20.70">
    <property type="entry name" value="Aldolase class I"/>
    <property type="match status" value="1"/>
</dbReference>
<evidence type="ECO:0000256" key="3">
    <source>
        <dbReference type="ARBA" id="ARBA00022691"/>
    </source>
</evidence>
<evidence type="ECO:0000256" key="5">
    <source>
        <dbReference type="ARBA" id="ARBA00023004"/>
    </source>
</evidence>
<evidence type="ECO:0000313" key="8">
    <source>
        <dbReference type="EMBL" id="GFO86035.1"/>
    </source>
</evidence>
<dbReference type="EMBL" id="BLYI01000047">
    <property type="protein sequence ID" value="GFO86035.1"/>
    <property type="molecule type" value="Genomic_DNA"/>
</dbReference>
<keyword evidence="2" id="KW-0004">4Fe-4S</keyword>
<evidence type="ECO:0000259" key="7">
    <source>
        <dbReference type="Pfam" id="PF04055"/>
    </source>
</evidence>
<dbReference type="Pfam" id="PF04055">
    <property type="entry name" value="Radical_SAM"/>
    <property type="match status" value="1"/>
</dbReference>
<dbReference type="AlphaFoldDB" id="A0A916VDP8"/>
<organism evidence="8 9">
    <name type="scientific">Anaerostipes butyraticus</name>
    <dbReference type="NCBI Taxonomy" id="645466"/>
    <lineage>
        <taxon>Bacteria</taxon>
        <taxon>Bacillati</taxon>
        <taxon>Bacillota</taxon>
        <taxon>Clostridia</taxon>
        <taxon>Lachnospirales</taxon>
        <taxon>Lachnospiraceae</taxon>
        <taxon>Anaerostipes</taxon>
    </lineage>
</organism>
<dbReference type="GO" id="GO:0051539">
    <property type="term" value="F:4 iron, 4 sulfur cluster binding"/>
    <property type="evidence" value="ECO:0007669"/>
    <property type="project" value="UniProtKB-KW"/>
</dbReference>
<keyword evidence="5" id="KW-0408">Iron</keyword>
<keyword evidence="6" id="KW-0411">Iron-sulfur</keyword>
<dbReference type="PANTHER" id="PTHR30352">
    <property type="entry name" value="PYRUVATE FORMATE-LYASE-ACTIVATING ENZYME"/>
    <property type="match status" value="1"/>
</dbReference>
<dbReference type="InterPro" id="IPR034457">
    <property type="entry name" value="Organic_radical-activating"/>
</dbReference>
<feature type="domain" description="Radical SAM core" evidence="7">
    <location>
        <begin position="8"/>
        <end position="113"/>
    </location>
</feature>
<evidence type="ECO:0000256" key="1">
    <source>
        <dbReference type="ARBA" id="ARBA00001966"/>
    </source>
</evidence>
<name>A0A916VDP8_9FIRM</name>
<dbReference type="GO" id="GO:0003824">
    <property type="term" value="F:catalytic activity"/>
    <property type="evidence" value="ECO:0007669"/>
    <property type="project" value="InterPro"/>
</dbReference>
<dbReference type="Proteomes" id="UP000613208">
    <property type="component" value="Unassembled WGS sequence"/>
</dbReference>
<dbReference type="SUPFAM" id="SSF102114">
    <property type="entry name" value="Radical SAM enzymes"/>
    <property type="match status" value="1"/>
</dbReference>
<protein>
    <recommendedName>
        <fullName evidence="7">Radical SAM core domain-containing protein</fullName>
    </recommendedName>
</protein>
<gene>
    <name evidence="8" type="ORF">ANBU17_23820</name>
</gene>
<keyword evidence="3" id="KW-0949">S-adenosyl-L-methionine</keyword>
<dbReference type="InterPro" id="IPR013785">
    <property type="entry name" value="Aldolase_TIM"/>
</dbReference>